<name>A0A3A6U4Z6_9GAMM</name>
<dbReference type="PROSITE" id="PS00211">
    <property type="entry name" value="ABC_TRANSPORTER_1"/>
    <property type="match status" value="1"/>
</dbReference>
<dbReference type="EMBL" id="QYYH01000043">
    <property type="protein sequence ID" value="RJY16943.1"/>
    <property type="molecule type" value="Genomic_DNA"/>
</dbReference>
<keyword evidence="3 5" id="KW-0067">ATP-binding</keyword>
<evidence type="ECO:0000259" key="4">
    <source>
        <dbReference type="PROSITE" id="PS50893"/>
    </source>
</evidence>
<sequence>MTEDNGLHCSINIQSPISLTADLHCKAGDILAVLGPSGAGKSTLLKTLAGLIKPVSGIISVGGKQWSNINSAIHLSPQQRHIGYVPQHFGLFEHLSTIDNILIGLKHLPKSDRQRQANKWLHLVDLLPQKHKRPNQLSGGQRQRVALARALAREPSVLLLDEPFSAVDNQTREMLHIALLKLKSEIRCPVVMVTHNHQEAMLLADNILIVDAGKTVQQGTVSELLQSPKSIAVARQLGINNIFPVTVTDHNVSQQLTWFSLAGSTVCTADILPRTIGDTVMCLLPHDANIHRHLDEVESNHTHFELQLISSYELHNRTQILGFIAGTPTALRLEINRKLPSTASSSSIYVSIPATEIRLITEFE</sequence>
<reference evidence="5 6" key="1">
    <citation type="submission" date="2018-09" db="EMBL/GenBank/DDBJ databases">
        <title>Phylogeny of the Shewanellaceae, and recommendation for two new genera, Pseudoshewanella and Parashewanella.</title>
        <authorList>
            <person name="Wang G."/>
        </authorList>
    </citation>
    <scope>NUCLEOTIDE SEQUENCE [LARGE SCALE GENOMIC DNA]</scope>
    <source>
        <strain evidence="5 6">KCTC 22492</strain>
    </source>
</reference>
<organism evidence="5 6">
    <name type="scientific">Parashewanella spongiae</name>
    <dbReference type="NCBI Taxonomy" id="342950"/>
    <lineage>
        <taxon>Bacteria</taxon>
        <taxon>Pseudomonadati</taxon>
        <taxon>Pseudomonadota</taxon>
        <taxon>Gammaproteobacteria</taxon>
        <taxon>Alteromonadales</taxon>
        <taxon>Shewanellaceae</taxon>
        <taxon>Parashewanella</taxon>
    </lineage>
</organism>
<keyword evidence="6" id="KW-1185">Reference proteome</keyword>
<evidence type="ECO:0000313" key="6">
    <source>
        <dbReference type="Proteomes" id="UP000273022"/>
    </source>
</evidence>
<evidence type="ECO:0000313" key="5">
    <source>
        <dbReference type="EMBL" id="RJY16943.1"/>
    </source>
</evidence>
<dbReference type="InterPro" id="IPR050093">
    <property type="entry name" value="ABC_SmlMolc_Importer"/>
</dbReference>
<dbReference type="RefSeq" id="WP_121853240.1">
    <property type="nucleotide sequence ID" value="NZ_CP037952.1"/>
</dbReference>
<dbReference type="Proteomes" id="UP000273022">
    <property type="component" value="Unassembled WGS sequence"/>
</dbReference>
<evidence type="ECO:0000256" key="2">
    <source>
        <dbReference type="ARBA" id="ARBA00022741"/>
    </source>
</evidence>
<dbReference type="GO" id="GO:0016887">
    <property type="term" value="F:ATP hydrolysis activity"/>
    <property type="evidence" value="ECO:0007669"/>
    <property type="project" value="InterPro"/>
</dbReference>
<comment type="caution">
    <text evidence="5">The sequence shown here is derived from an EMBL/GenBank/DDBJ whole genome shotgun (WGS) entry which is preliminary data.</text>
</comment>
<keyword evidence="2" id="KW-0547">Nucleotide-binding</keyword>
<dbReference type="InterPro" id="IPR017871">
    <property type="entry name" value="ABC_transporter-like_CS"/>
</dbReference>
<proteinExistence type="predicted"/>
<dbReference type="OrthoDB" id="9802264at2"/>
<dbReference type="Gene3D" id="3.40.50.300">
    <property type="entry name" value="P-loop containing nucleotide triphosphate hydrolases"/>
    <property type="match status" value="1"/>
</dbReference>
<dbReference type="SMART" id="SM00382">
    <property type="entry name" value="AAA"/>
    <property type="match status" value="1"/>
</dbReference>
<keyword evidence="1" id="KW-0813">Transport</keyword>
<dbReference type="GO" id="GO:0005524">
    <property type="term" value="F:ATP binding"/>
    <property type="evidence" value="ECO:0007669"/>
    <property type="project" value="UniProtKB-KW"/>
</dbReference>
<evidence type="ECO:0000256" key="3">
    <source>
        <dbReference type="ARBA" id="ARBA00022840"/>
    </source>
</evidence>
<accession>A0A3A6U4Z6</accession>
<dbReference type="SUPFAM" id="SSF52540">
    <property type="entry name" value="P-loop containing nucleoside triphosphate hydrolases"/>
    <property type="match status" value="1"/>
</dbReference>
<dbReference type="AlphaFoldDB" id="A0A3A6U4Z6"/>
<evidence type="ECO:0000256" key="1">
    <source>
        <dbReference type="ARBA" id="ARBA00022448"/>
    </source>
</evidence>
<dbReference type="PROSITE" id="PS50893">
    <property type="entry name" value="ABC_TRANSPORTER_2"/>
    <property type="match status" value="1"/>
</dbReference>
<dbReference type="InterPro" id="IPR003593">
    <property type="entry name" value="AAA+_ATPase"/>
</dbReference>
<dbReference type="Pfam" id="PF00005">
    <property type="entry name" value="ABC_tran"/>
    <property type="match status" value="1"/>
</dbReference>
<dbReference type="PANTHER" id="PTHR42781:SF4">
    <property type="entry name" value="SPERMIDINE_PUTRESCINE IMPORT ATP-BINDING PROTEIN POTA"/>
    <property type="match status" value="1"/>
</dbReference>
<feature type="domain" description="ABC transporter" evidence="4">
    <location>
        <begin position="2"/>
        <end position="237"/>
    </location>
</feature>
<dbReference type="InterPro" id="IPR003439">
    <property type="entry name" value="ABC_transporter-like_ATP-bd"/>
</dbReference>
<dbReference type="PANTHER" id="PTHR42781">
    <property type="entry name" value="SPERMIDINE/PUTRESCINE IMPORT ATP-BINDING PROTEIN POTA"/>
    <property type="match status" value="1"/>
</dbReference>
<protein>
    <submittedName>
        <fullName evidence="5">ABC transporter ATP-binding protein</fullName>
    </submittedName>
</protein>
<gene>
    <name evidence="5" type="ORF">D5R81_08570</name>
</gene>
<dbReference type="InterPro" id="IPR027417">
    <property type="entry name" value="P-loop_NTPase"/>
</dbReference>